<organism evidence="13">
    <name type="scientific">marine metagenome</name>
    <dbReference type="NCBI Taxonomy" id="408172"/>
    <lineage>
        <taxon>unclassified sequences</taxon>
        <taxon>metagenomes</taxon>
        <taxon>ecological metagenomes</taxon>
    </lineage>
</organism>
<accession>A0A381QEP8</accession>
<evidence type="ECO:0000256" key="11">
    <source>
        <dbReference type="ARBA" id="ARBA00023146"/>
    </source>
</evidence>
<evidence type="ECO:0000259" key="12">
    <source>
        <dbReference type="PROSITE" id="PS50862"/>
    </source>
</evidence>
<dbReference type="Gene3D" id="3.30.930.10">
    <property type="entry name" value="Bira Bifunctional Protein, Domain 2"/>
    <property type="match status" value="1"/>
</dbReference>
<dbReference type="AlphaFoldDB" id="A0A381QEP8"/>
<evidence type="ECO:0000256" key="8">
    <source>
        <dbReference type="ARBA" id="ARBA00022840"/>
    </source>
</evidence>
<dbReference type="InterPro" id="IPR002319">
    <property type="entry name" value="Phenylalanyl-tRNA_Synthase"/>
</dbReference>
<keyword evidence="5" id="KW-0436">Ligase</keyword>
<dbReference type="InterPro" id="IPR045864">
    <property type="entry name" value="aa-tRNA-synth_II/BPL/LPL"/>
</dbReference>
<dbReference type="InterPro" id="IPR004529">
    <property type="entry name" value="Phe-tRNA-synth_IIc_asu"/>
</dbReference>
<keyword evidence="7" id="KW-0547">Nucleotide-binding</keyword>
<gene>
    <name evidence="13" type="ORF">METZ01_LOCUS30665</name>
</gene>
<evidence type="ECO:0000313" key="13">
    <source>
        <dbReference type="EMBL" id="SUZ77811.1"/>
    </source>
</evidence>
<sequence>MLGAMRTDPSRNWALTDLLAETGWTDQVYVAGAGKALREGGLVDMEEKRSHLVSLGPEGTKAAAEGLLESRLWGWISDQDDSGRSMEALLAADFDRKEAGPGVGLLKGLGVSIEAGSFVVDDEDAVSQAIDQRSSFIQSLAEGAVECSSLDDALVEHFTSRGGLIEFEDTVSRTWSLTKEGASVDDSELAAVELIGELTPEILQTEAWREAEFKPFDVSAPTPTSLGGRTHPMQALIERIRSVFLEMGFSEIEGDYVQSAGWNMDALYIPQSHPARTMQDTFYLSEPERVEVESEYLDLWAKVHEHGHDTGSRGWGGTFDKDEAQRALLRTHTTVNTVRHIAENPNVPSRVFGIGRVFRQESIDRTHLPEFHQIEGIIHEPDASLPMLISTLKTFYAKMGYPDVRVRPAYFPYTEPSAEVDIRWRDEWMELGGSGIFRPEVTEPLGTEWPVCAWGMGLERLAMLILDLDDIRQLYLPDLERLRKMPLL</sequence>
<proteinExistence type="inferred from homology"/>
<dbReference type="EMBL" id="UINC01001329">
    <property type="protein sequence ID" value="SUZ77811.1"/>
    <property type="molecule type" value="Genomic_DNA"/>
</dbReference>
<evidence type="ECO:0000256" key="6">
    <source>
        <dbReference type="ARBA" id="ARBA00022723"/>
    </source>
</evidence>
<keyword evidence="6" id="KW-0479">Metal-binding</keyword>
<dbReference type="Pfam" id="PF01409">
    <property type="entry name" value="tRNA-synt_2d"/>
    <property type="match status" value="1"/>
</dbReference>
<feature type="domain" description="Aminoacyl-transfer RNA synthetases class-II family profile" evidence="12">
    <location>
        <begin position="234"/>
        <end position="477"/>
    </location>
</feature>
<dbReference type="GO" id="GO:0046872">
    <property type="term" value="F:metal ion binding"/>
    <property type="evidence" value="ECO:0007669"/>
    <property type="project" value="UniProtKB-KW"/>
</dbReference>
<keyword evidence="8" id="KW-0067">ATP-binding</keyword>
<comment type="subcellular location">
    <subcellularLocation>
        <location evidence="1">Cytoplasm</location>
    </subcellularLocation>
</comment>
<dbReference type="PANTHER" id="PTHR11538:SF40">
    <property type="entry name" value="PHENYLALANINE--TRNA LIGASE ALPHA SUBUNIT"/>
    <property type="match status" value="1"/>
</dbReference>
<keyword evidence="11" id="KW-0030">Aminoacyl-tRNA synthetase</keyword>
<evidence type="ECO:0000256" key="1">
    <source>
        <dbReference type="ARBA" id="ARBA00004496"/>
    </source>
</evidence>
<dbReference type="GO" id="GO:0006432">
    <property type="term" value="P:phenylalanyl-tRNA aminoacylation"/>
    <property type="evidence" value="ECO:0007669"/>
    <property type="project" value="InterPro"/>
</dbReference>
<dbReference type="GO" id="GO:0005737">
    <property type="term" value="C:cytoplasm"/>
    <property type="evidence" value="ECO:0007669"/>
    <property type="project" value="UniProtKB-SubCell"/>
</dbReference>
<protein>
    <recommendedName>
        <fullName evidence="3">phenylalanine--tRNA ligase</fullName>
        <ecNumber evidence="3">6.1.1.20</ecNumber>
    </recommendedName>
</protein>
<dbReference type="GO" id="GO:0000049">
    <property type="term" value="F:tRNA binding"/>
    <property type="evidence" value="ECO:0007669"/>
    <property type="project" value="InterPro"/>
</dbReference>
<evidence type="ECO:0000256" key="4">
    <source>
        <dbReference type="ARBA" id="ARBA00022490"/>
    </source>
</evidence>
<evidence type="ECO:0000256" key="2">
    <source>
        <dbReference type="ARBA" id="ARBA00006703"/>
    </source>
</evidence>
<dbReference type="InterPro" id="IPR006195">
    <property type="entry name" value="aa-tRNA-synth_II"/>
</dbReference>
<dbReference type="NCBIfam" id="NF003210">
    <property type="entry name" value="PRK04172.1"/>
    <property type="match status" value="1"/>
</dbReference>
<evidence type="ECO:0000256" key="9">
    <source>
        <dbReference type="ARBA" id="ARBA00022842"/>
    </source>
</evidence>
<name>A0A381QEP8_9ZZZZ</name>
<keyword evidence="4" id="KW-0963">Cytoplasm</keyword>
<dbReference type="PANTHER" id="PTHR11538">
    <property type="entry name" value="PHENYLALANYL-TRNA SYNTHETASE"/>
    <property type="match status" value="1"/>
</dbReference>
<keyword evidence="10" id="KW-0648">Protein biosynthesis</keyword>
<evidence type="ECO:0000256" key="5">
    <source>
        <dbReference type="ARBA" id="ARBA00022598"/>
    </source>
</evidence>
<keyword evidence="9" id="KW-0460">Magnesium</keyword>
<dbReference type="GO" id="GO:0005524">
    <property type="term" value="F:ATP binding"/>
    <property type="evidence" value="ECO:0007669"/>
    <property type="project" value="UniProtKB-KW"/>
</dbReference>
<evidence type="ECO:0000256" key="3">
    <source>
        <dbReference type="ARBA" id="ARBA00012814"/>
    </source>
</evidence>
<comment type="similarity">
    <text evidence="2">Belongs to the class-II aminoacyl-tRNA synthetase family. Phe-tRNA synthetase alpha subunit type 2 subfamily.</text>
</comment>
<dbReference type="CDD" id="cd00496">
    <property type="entry name" value="PheRS_alpha_core"/>
    <property type="match status" value="1"/>
</dbReference>
<reference evidence="13" key="1">
    <citation type="submission" date="2018-05" db="EMBL/GenBank/DDBJ databases">
        <authorList>
            <person name="Lanie J.A."/>
            <person name="Ng W.-L."/>
            <person name="Kazmierczak K.M."/>
            <person name="Andrzejewski T.M."/>
            <person name="Davidsen T.M."/>
            <person name="Wayne K.J."/>
            <person name="Tettelin H."/>
            <person name="Glass J.I."/>
            <person name="Rusch D."/>
            <person name="Podicherti R."/>
            <person name="Tsui H.-C.T."/>
            <person name="Winkler M.E."/>
        </authorList>
    </citation>
    <scope>NUCLEOTIDE SEQUENCE</scope>
</reference>
<dbReference type="PROSITE" id="PS50862">
    <property type="entry name" value="AA_TRNA_LIGASE_II"/>
    <property type="match status" value="1"/>
</dbReference>
<dbReference type="SUPFAM" id="SSF55681">
    <property type="entry name" value="Class II aaRS and biotin synthetases"/>
    <property type="match status" value="1"/>
</dbReference>
<evidence type="ECO:0000256" key="7">
    <source>
        <dbReference type="ARBA" id="ARBA00022741"/>
    </source>
</evidence>
<dbReference type="EC" id="6.1.1.20" evidence="3"/>
<dbReference type="GO" id="GO:0004826">
    <property type="term" value="F:phenylalanine-tRNA ligase activity"/>
    <property type="evidence" value="ECO:0007669"/>
    <property type="project" value="UniProtKB-EC"/>
</dbReference>
<dbReference type="NCBIfam" id="TIGR00468">
    <property type="entry name" value="pheS"/>
    <property type="match status" value="1"/>
</dbReference>
<evidence type="ECO:0000256" key="10">
    <source>
        <dbReference type="ARBA" id="ARBA00022917"/>
    </source>
</evidence>